<protein>
    <submittedName>
        <fullName evidence="2">Uncharacterized protein</fullName>
    </submittedName>
</protein>
<dbReference type="OrthoDB" id="3292439at2"/>
<sequence>MAWYYDNLGALVTHGVVEVEPVFGYLGGSVISVWERIEPLVTVERARRMHSGLPDPDRWQQYLISTSSPRDAPRTRTSTDTVVASA</sequence>
<evidence type="ECO:0000256" key="1">
    <source>
        <dbReference type="SAM" id="MobiDB-lite"/>
    </source>
</evidence>
<dbReference type="EMBL" id="LMWX01000042">
    <property type="protein sequence ID" value="KUN81119.1"/>
    <property type="molecule type" value="Genomic_DNA"/>
</dbReference>
<dbReference type="AlphaFoldDB" id="A0A117RB60"/>
<name>A0A117RB60_9ACTN</name>
<evidence type="ECO:0000313" key="3">
    <source>
        <dbReference type="Proteomes" id="UP000053024"/>
    </source>
</evidence>
<evidence type="ECO:0000313" key="2">
    <source>
        <dbReference type="EMBL" id="KUN81119.1"/>
    </source>
</evidence>
<dbReference type="Proteomes" id="UP000053024">
    <property type="component" value="Unassembled WGS sequence"/>
</dbReference>
<keyword evidence="3" id="KW-1185">Reference proteome</keyword>
<accession>A0A117RB60</accession>
<organism evidence="2 3">
    <name type="scientific">Streptomyces bungoensis</name>
    <dbReference type="NCBI Taxonomy" id="285568"/>
    <lineage>
        <taxon>Bacteria</taxon>
        <taxon>Bacillati</taxon>
        <taxon>Actinomycetota</taxon>
        <taxon>Actinomycetes</taxon>
        <taxon>Kitasatosporales</taxon>
        <taxon>Streptomycetaceae</taxon>
        <taxon>Streptomyces</taxon>
    </lineage>
</organism>
<reference evidence="2 3" key="1">
    <citation type="submission" date="2015-10" db="EMBL/GenBank/DDBJ databases">
        <title>Draft genome sequence of Streptomyces bungoensis DSM 41781, type strain for the species Streptomyces bungoensis.</title>
        <authorList>
            <person name="Ruckert C."/>
            <person name="Winkler A."/>
            <person name="Kalinowski J."/>
            <person name="Kampfer P."/>
            <person name="Glaeser S."/>
        </authorList>
    </citation>
    <scope>NUCLEOTIDE SEQUENCE [LARGE SCALE GENOMIC DNA]</scope>
    <source>
        <strain evidence="2 3">DSM 41781</strain>
    </source>
</reference>
<feature type="region of interest" description="Disordered" evidence="1">
    <location>
        <begin position="65"/>
        <end position="86"/>
    </location>
</feature>
<comment type="caution">
    <text evidence="2">The sequence shown here is derived from an EMBL/GenBank/DDBJ whole genome shotgun (WGS) entry which is preliminary data.</text>
</comment>
<gene>
    <name evidence="2" type="ORF">AQJ66_24460</name>
</gene>
<proteinExistence type="predicted"/>